<feature type="compositionally biased region" description="Basic and acidic residues" evidence="1">
    <location>
        <begin position="263"/>
        <end position="283"/>
    </location>
</feature>
<sequence length="283" mass="30746">MCTTLQELQDLQKQITKLTTTMNQLHSERFGCSPSHTIPNPQEGSTKVITNPKVVAMQPSVITTTVPGFADSIYVVADSILVVADSIAMAEIDNYVPTIFDLVDVVKIANFVANFTDIIDMTLGADSWVEIADLVDADTDITEPMCVDANIADPGYVVVDLDERAEDADSVVDKLDNVNMIESADFVVEGLDLADKIAILDLADSRNQDKVTIYSNIQEEARAKSNNLEGGGSESNNQEATEPNSKSRNCKQAENEPVPNCRDPTRAKSDLSNKTDTESALDK</sequence>
<protein>
    <submittedName>
        <fullName evidence="2">Uncharacterized protein</fullName>
    </submittedName>
</protein>
<accession>A0A371HYQ4</accession>
<comment type="caution">
    <text evidence="2">The sequence shown here is derived from an EMBL/GenBank/DDBJ whole genome shotgun (WGS) entry which is preliminary data.</text>
</comment>
<proteinExistence type="predicted"/>
<gene>
    <name evidence="2" type="ORF">CR513_07949</name>
</gene>
<evidence type="ECO:0000256" key="1">
    <source>
        <dbReference type="SAM" id="MobiDB-lite"/>
    </source>
</evidence>
<evidence type="ECO:0000313" key="2">
    <source>
        <dbReference type="EMBL" id="RDY07873.1"/>
    </source>
</evidence>
<dbReference type="EMBL" id="QJKJ01001382">
    <property type="protein sequence ID" value="RDY07873.1"/>
    <property type="molecule type" value="Genomic_DNA"/>
</dbReference>
<dbReference type="Proteomes" id="UP000257109">
    <property type="component" value="Unassembled WGS sequence"/>
</dbReference>
<feature type="non-terminal residue" evidence="2">
    <location>
        <position position="1"/>
    </location>
</feature>
<organism evidence="2 3">
    <name type="scientific">Mucuna pruriens</name>
    <name type="common">Velvet bean</name>
    <name type="synonym">Dolichos pruriens</name>
    <dbReference type="NCBI Taxonomy" id="157652"/>
    <lineage>
        <taxon>Eukaryota</taxon>
        <taxon>Viridiplantae</taxon>
        <taxon>Streptophyta</taxon>
        <taxon>Embryophyta</taxon>
        <taxon>Tracheophyta</taxon>
        <taxon>Spermatophyta</taxon>
        <taxon>Magnoliopsida</taxon>
        <taxon>eudicotyledons</taxon>
        <taxon>Gunneridae</taxon>
        <taxon>Pentapetalae</taxon>
        <taxon>rosids</taxon>
        <taxon>fabids</taxon>
        <taxon>Fabales</taxon>
        <taxon>Fabaceae</taxon>
        <taxon>Papilionoideae</taxon>
        <taxon>50 kb inversion clade</taxon>
        <taxon>NPAAA clade</taxon>
        <taxon>indigoferoid/millettioid clade</taxon>
        <taxon>Phaseoleae</taxon>
        <taxon>Mucuna</taxon>
    </lineage>
</organism>
<name>A0A371HYQ4_MUCPR</name>
<feature type="region of interest" description="Disordered" evidence="1">
    <location>
        <begin position="224"/>
        <end position="283"/>
    </location>
</feature>
<feature type="compositionally biased region" description="Polar residues" evidence="1">
    <location>
        <begin position="240"/>
        <end position="252"/>
    </location>
</feature>
<evidence type="ECO:0000313" key="3">
    <source>
        <dbReference type="Proteomes" id="UP000257109"/>
    </source>
</evidence>
<dbReference type="AlphaFoldDB" id="A0A371HYQ4"/>
<keyword evidence="3" id="KW-1185">Reference proteome</keyword>
<reference evidence="2" key="1">
    <citation type="submission" date="2018-05" db="EMBL/GenBank/DDBJ databases">
        <title>Draft genome of Mucuna pruriens seed.</title>
        <authorList>
            <person name="Nnadi N.E."/>
            <person name="Vos R."/>
            <person name="Hasami M.H."/>
            <person name="Devisetty U.K."/>
            <person name="Aguiy J.C."/>
        </authorList>
    </citation>
    <scope>NUCLEOTIDE SEQUENCE [LARGE SCALE GENOMIC DNA]</scope>
    <source>
        <strain evidence="2">JCA_2017</strain>
    </source>
</reference>